<dbReference type="InterPro" id="IPR017039">
    <property type="entry name" value="Virul_fac_BrkB"/>
</dbReference>
<comment type="subcellular location">
    <subcellularLocation>
        <location evidence="1">Cell membrane</location>
        <topology evidence="1">Multi-pass membrane protein</topology>
    </subcellularLocation>
</comment>
<gene>
    <name evidence="8" type="ORF">SAMN05192529_13910</name>
</gene>
<sequence length="351" mass="39669">MTPLETKILNSGPLRLLKKWLKAVRVPGAPSVNFYEVVKLFVDQVNKEGLNVRAGAISFNLLIAIPACLLFICTLIPYLANSSMFYRELQQLVLSLTPNVGARALMLKFLEDIFSKTKNGLLSLGFIFAIFFSSNAMMGIIRTFDRSLKQRAQTNFIKKRLRAMRLTMILFLMFLGTMIISMGQGMFFHRIMALLHIHNERVQSLIRNLRWIVIVALFFFSISVIYKYAPTLDKHKRKKLFSLGSVIATGLLITSTSLFSFWAQNFSNYSKFYGTIGSVLVIMMLFFINSFVLLIGYELDLSIETLKEKHRSEQRQAALTAPAPPNSTLSKAASDSPDRQSEADLRPGHSG</sequence>
<dbReference type="RefSeq" id="WP_170831298.1">
    <property type="nucleotide sequence ID" value="NZ_FNQY01000039.1"/>
</dbReference>
<dbReference type="EMBL" id="FNQY01000039">
    <property type="protein sequence ID" value="SEA65215.1"/>
    <property type="molecule type" value="Genomic_DNA"/>
</dbReference>
<protein>
    <submittedName>
        <fullName evidence="8">Membrane protein</fullName>
    </submittedName>
</protein>
<evidence type="ECO:0000256" key="4">
    <source>
        <dbReference type="ARBA" id="ARBA00022989"/>
    </source>
</evidence>
<evidence type="ECO:0000256" key="1">
    <source>
        <dbReference type="ARBA" id="ARBA00004651"/>
    </source>
</evidence>
<dbReference type="PIRSF" id="PIRSF035875">
    <property type="entry name" value="RNase_BN"/>
    <property type="match status" value="1"/>
</dbReference>
<name>A0A1H4CXN5_9BACT</name>
<evidence type="ECO:0000256" key="6">
    <source>
        <dbReference type="SAM" id="MobiDB-lite"/>
    </source>
</evidence>
<organism evidence="8 9">
    <name type="scientific">Arachidicoccus rhizosphaerae</name>
    <dbReference type="NCBI Taxonomy" id="551991"/>
    <lineage>
        <taxon>Bacteria</taxon>
        <taxon>Pseudomonadati</taxon>
        <taxon>Bacteroidota</taxon>
        <taxon>Chitinophagia</taxon>
        <taxon>Chitinophagales</taxon>
        <taxon>Chitinophagaceae</taxon>
        <taxon>Arachidicoccus</taxon>
    </lineage>
</organism>
<dbReference type="STRING" id="551991.SAMN05192529_13910"/>
<feature type="compositionally biased region" description="Basic and acidic residues" evidence="6">
    <location>
        <begin position="336"/>
        <end position="351"/>
    </location>
</feature>
<dbReference type="NCBIfam" id="TIGR00765">
    <property type="entry name" value="yihY_not_rbn"/>
    <property type="match status" value="1"/>
</dbReference>
<evidence type="ECO:0000256" key="3">
    <source>
        <dbReference type="ARBA" id="ARBA00022692"/>
    </source>
</evidence>
<dbReference type="GO" id="GO:0005886">
    <property type="term" value="C:plasma membrane"/>
    <property type="evidence" value="ECO:0007669"/>
    <property type="project" value="UniProtKB-SubCell"/>
</dbReference>
<keyword evidence="9" id="KW-1185">Reference proteome</keyword>
<feature type="region of interest" description="Disordered" evidence="6">
    <location>
        <begin position="313"/>
        <end position="351"/>
    </location>
</feature>
<feature type="transmembrane region" description="Helical" evidence="7">
    <location>
        <begin position="240"/>
        <end position="263"/>
    </location>
</feature>
<evidence type="ECO:0000256" key="5">
    <source>
        <dbReference type="ARBA" id="ARBA00023136"/>
    </source>
</evidence>
<keyword evidence="5 7" id="KW-0472">Membrane</keyword>
<dbReference type="Pfam" id="PF03631">
    <property type="entry name" value="Virul_fac_BrkB"/>
    <property type="match status" value="1"/>
</dbReference>
<keyword evidence="2" id="KW-1003">Cell membrane</keyword>
<dbReference type="PANTHER" id="PTHR30213">
    <property type="entry name" value="INNER MEMBRANE PROTEIN YHJD"/>
    <property type="match status" value="1"/>
</dbReference>
<keyword evidence="3 7" id="KW-0812">Transmembrane</keyword>
<accession>A0A1H4CXN5</accession>
<feature type="transmembrane region" description="Helical" evidence="7">
    <location>
        <begin position="209"/>
        <end position="228"/>
    </location>
</feature>
<feature type="transmembrane region" description="Helical" evidence="7">
    <location>
        <begin position="122"/>
        <end position="145"/>
    </location>
</feature>
<feature type="transmembrane region" description="Helical" evidence="7">
    <location>
        <begin position="275"/>
        <end position="297"/>
    </location>
</feature>
<dbReference type="AlphaFoldDB" id="A0A1H4CXN5"/>
<keyword evidence="4 7" id="KW-1133">Transmembrane helix</keyword>
<proteinExistence type="predicted"/>
<dbReference type="Proteomes" id="UP000199041">
    <property type="component" value="Unassembled WGS sequence"/>
</dbReference>
<evidence type="ECO:0000256" key="2">
    <source>
        <dbReference type="ARBA" id="ARBA00022475"/>
    </source>
</evidence>
<dbReference type="PANTHER" id="PTHR30213:SF0">
    <property type="entry name" value="UPF0761 MEMBRANE PROTEIN YIHY"/>
    <property type="match status" value="1"/>
</dbReference>
<evidence type="ECO:0000313" key="9">
    <source>
        <dbReference type="Proteomes" id="UP000199041"/>
    </source>
</evidence>
<evidence type="ECO:0000256" key="7">
    <source>
        <dbReference type="SAM" id="Phobius"/>
    </source>
</evidence>
<reference evidence="8 9" key="1">
    <citation type="submission" date="2016-10" db="EMBL/GenBank/DDBJ databases">
        <authorList>
            <person name="de Groot N.N."/>
        </authorList>
    </citation>
    <scope>NUCLEOTIDE SEQUENCE [LARGE SCALE GENOMIC DNA]</scope>
    <source>
        <strain evidence="8 9">Vu-144</strain>
    </source>
</reference>
<feature type="transmembrane region" description="Helical" evidence="7">
    <location>
        <begin position="57"/>
        <end position="80"/>
    </location>
</feature>
<feature type="transmembrane region" description="Helical" evidence="7">
    <location>
        <begin position="166"/>
        <end position="189"/>
    </location>
</feature>
<evidence type="ECO:0000313" key="8">
    <source>
        <dbReference type="EMBL" id="SEA65215.1"/>
    </source>
</evidence>